<dbReference type="GO" id="GO:0005737">
    <property type="term" value="C:cytoplasm"/>
    <property type="evidence" value="ECO:0007669"/>
    <property type="project" value="TreeGrafter"/>
</dbReference>
<dbReference type="GO" id="GO:0007399">
    <property type="term" value="P:nervous system development"/>
    <property type="evidence" value="ECO:0007669"/>
    <property type="project" value="InterPro"/>
</dbReference>
<organism evidence="5 6">
    <name type="scientific">Collichthys lucidus</name>
    <name type="common">Big head croaker</name>
    <name type="synonym">Sciaena lucida</name>
    <dbReference type="NCBI Taxonomy" id="240159"/>
    <lineage>
        <taxon>Eukaryota</taxon>
        <taxon>Metazoa</taxon>
        <taxon>Chordata</taxon>
        <taxon>Craniata</taxon>
        <taxon>Vertebrata</taxon>
        <taxon>Euteleostomi</taxon>
        <taxon>Actinopterygii</taxon>
        <taxon>Neopterygii</taxon>
        <taxon>Teleostei</taxon>
        <taxon>Neoteleostei</taxon>
        <taxon>Acanthomorphata</taxon>
        <taxon>Eupercaria</taxon>
        <taxon>Sciaenidae</taxon>
        <taxon>Collichthys</taxon>
    </lineage>
</organism>
<keyword evidence="2" id="KW-0694">RNA-binding</keyword>
<dbReference type="InterPro" id="IPR047131">
    <property type="entry name" value="RBFOX1-like"/>
</dbReference>
<evidence type="ECO:0000256" key="2">
    <source>
        <dbReference type="ARBA" id="ARBA00022884"/>
    </source>
</evidence>
<evidence type="ECO:0000256" key="3">
    <source>
        <dbReference type="ARBA" id="ARBA00023242"/>
    </source>
</evidence>
<dbReference type="GO" id="GO:0005634">
    <property type="term" value="C:nucleus"/>
    <property type="evidence" value="ECO:0007669"/>
    <property type="project" value="UniProtKB-SubCell"/>
</dbReference>
<dbReference type="GO" id="GO:0003729">
    <property type="term" value="F:mRNA binding"/>
    <property type="evidence" value="ECO:0007669"/>
    <property type="project" value="TreeGrafter"/>
</dbReference>
<dbReference type="InterPro" id="IPR012677">
    <property type="entry name" value="Nucleotide-bd_a/b_plait_sf"/>
</dbReference>
<feature type="region of interest" description="Disordered" evidence="4">
    <location>
        <begin position="1"/>
        <end position="50"/>
    </location>
</feature>
<gene>
    <name evidence="5" type="ORF">D9C73_024424</name>
</gene>
<evidence type="ECO:0000313" key="6">
    <source>
        <dbReference type="Proteomes" id="UP000298787"/>
    </source>
</evidence>
<dbReference type="STRING" id="240159.A0A4U5VP50"/>
<dbReference type="EMBL" id="CM014098">
    <property type="protein sequence ID" value="TKS90293.1"/>
    <property type="molecule type" value="Genomic_DNA"/>
</dbReference>
<feature type="compositionally biased region" description="Polar residues" evidence="4">
    <location>
        <begin position="23"/>
        <end position="35"/>
    </location>
</feature>
<evidence type="ECO:0000256" key="4">
    <source>
        <dbReference type="SAM" id="MobiDB-lite"/>
    </source>
</evidence>
<dbReference type="PANTHER" id="PTHR15597">
    <property type="entry name" value="ATAXIN 2-BINDING PROTEIN 1-RELATED"/>
    <property type="match status" value="1"/>
</dbReference>
<dbReference type="AlphaFoldDB" id="A0A4U5VP50"/>
<protein>
    <submittedName>
        <fullName evidence="5">RNA binding protein fox-1-like protein 3</fullName>
    </submittedName>
</protein>
<accession>A0A4U5VP50</accession>
<dbReference type="InterPro" id="IPR035979">
    <property type="entry name" value="RBD_domain_sf"/>
</dbReference>
<comment type="subcellular location">
    <subcellularLocation>
        <location evidence="1">Nucleus</location>
    </subcellularLocation>
</comment>
<reference evidence="5 6" key="1">
    <citation type="submission" date="2019-01" db="EMBL/GenBank/DDBJ databases">
        <title>Genome Assembly of Collichthys lucidus.</title>
        <authorList>
            <person name="Cai M."/>
            <person name="Xiao S."/>
        </authorList>
    </citation>
    <scope>NUCLEOTIDE SEQUENCE [LARGE SCALE GENOMIC DNA]</scope>
    <source>
        <strain evidence="5">JT15FE1705JMU</strain>
        <tissue evidence="5">Muscle</tissue>
    </source>
</reference>
<evidence type="ECO:0000313" key="5">
    <source>
        <dbReference type="EMBL" id="TKS90293.1"/>
    </source>
</evidence>
<dbReference type="Proteomes" id="UP000298787">
    <property type="component" value="Chromosome 21"/>
</dbReference>
<name>A0A4U5VP50_COLLU</name>
<dbReference type="SUPFAM" id="SSF54928">
    <property type="entry name" value="RNA-binding domain, RBD"/>
    <property type="match status" value="1"/>
</dbReference>
<dbReference type="GO" id="GO:0000381">
    <property type="term" value="P:regulation of alternative mRNA splicing, via spliceosome"/>
    <property type="evidence" value="ECO:0007669"/>
    <property type="project" value="InterPro"/>
</dbReference>
<proteinExistence type="predicted"/>
<dbReference type="Gene3D" id="3.30.70.330">
    <property type="match status" value="1"/>
</dbReference>
<evidence type="ECO:0000256" key="1">
    <source>
        <dbReference type="ARBA" id="ARBA00004123"/>
    </source>
</evidence>
<dbReference type="PANTHER" id="PTHR15597:SF25">
    <property type="entry name" value="RNA BINDING PROTEIN FOX-1 HOMOLOG 3"/>
    <property type="match status" value="1"/>
</dbReference>
<keyword evidence="6" id="KW-1185">Reference proteome</keyword>
<keyword evidence="3" id="KW-0539">Nucleus</keyword>
<sequence>MQSEGAGEQVRECAWQADEVAQTEGSQQLHLQPSDSSEKQQPKRLHVSNIPFRFRDPDLRQMFGKARIMSCNFRKKLRTLDSSEHSKLRHRSRMSFVEPPRISAKPLPLKKPLLANMAAFFMKS</sequence>